<keyword evidence="2" id="KW-1185">Reference proteome</keyword>
<reference evidence="1 2" key="1">
    <citation type="submission" date="2018-12" db="EMBL/GenBank/DDBJ databases">
        <title>Marinifilum JC070 sp. nov., a marine bacterium isolated from Yongle Blue Hole in the South China Sea.</title>
        <authorList>
            <person name="Fu T."/>
        </authorList>
    </citation>
    <scope>NUCLEOTIDE SEQUENCE [LARGE SCALE GENOMIC DNA]</scope>
    <source>
        <strain evidence="1 2">JC070</strain>
    </source>
</reference>
<evidence type="ECO:0000313" key="1">
    <source>
        <dbReference type="EMBL" id="NOU60118.1"/>
    </source>
</evidence>
<organism evidence="1 2">
    <name type="scientific">Marinifilum caeruleilacunae</name>
    <dbReference type="NCBI Taxonomy" id="2499076"/>
    <lineage>
        <taxon>Bacteria</taxon>
        <taxon>Pseudomonadati</taxon>
        <taxon>Bacteroidota</taxon>
        <taxon>Bacteroidia</taxon>
        <taxon>Marinilabiliales</taxon>
        <taxon>Marinifilaceae</taxon>
    </lineage>
</organism>
<comment type="caution">
    <text evidence="1">The sequence shown here is derived from an EMBL/GenBank/DDBJ whole genome shotgun (WGS) entry which is preliminary data.</text>
</comment>
<protein>
    <submittedName>
        <fullName evidence="1">Uncharacterized protein</fullName>
    </submittedName>
</protein>
<name>A0ABX1WVH3_9BACT</name>
<sequence length="139" mass="16819">MIKGNQYLKIVGMFYSFLELEFAFIKVNETINGNAFYDVEYRRDEKVVSISYENIEEHLEVIVFKLLNDKMPDYEDEFKTLHLKHLNRLVLPRVSKDELHSNDQYFSKFNVKDELERNLLQRAKELRLCLRYFDQLSIK</sequence>
<dbReference type="EMBL" id="RZNH01000014">
    <property type="protein sequence ID" value="NOU60118.1"/>
    <property type="molecule type" value="Genomic_DNA"/>
</dbReference>
<dbReference type="Proteomes" id="UP000732105">
    <property type="component" value="Unassembled WGS sequence"/>
</dbReference>
<proteinExistence type="predicted"/>
<evidence type="ECO:0000313" key="2">
    <source>
        <dbReference type="Proteomes" id="UP000732105"/>
    </source>
</evidence>
<dbReference type="RefSeq" id="WP_171595404.1">
    <property type="nucleotide sequence ID" value="NZ_RZNH01000014.1"/>
</dbReference>
<gene>
    <name evidence="1" type="ORF">ELS83_09800</name>
</gene>
<accession>A0ABX1WVH3</accession>